<accession>A0A7J5DCN0</accession>
<sequence length="140" mass="15309">MRVQGSGFGPRGGDAGRPCRPRARRGRRARHRRSGAPVRRRGAPSGCLHSRGPGRRRLPGRSRRSVREGRLPRRGTWLDRWNTCRRGRARSSEGWSDGWCGCGVDRGQGALRRARRTARAGVHGRGLCAARGIGPASSGL</sequence>
<organism evidence="2 3">
    <name type="scientific">Streptomyces triticiradicis</name>
    <dbReference type="NCBI Taxonomy" id="2651189"/>
    <lineage>
        <taxon>Bacteria</taxon>
        <taxon>Bacillati</taxon>
        <taxon>Actinomycetota</taxon>
        <taxon>Actinomycetes</taxon>
        <taxon>Kitasatosporales</taxon>
        <taxon>Streptomycetaceae</taxon>
        <taxon>Streptomyces</taxon>
    </lineage>
</organism>
<dbReference type="AlphaFoldDB" id="A0A7J5DCN0"/>
<evidence type="ECO:0000256" key="1">
    <source>
        <dbReference type="SAM" id="MobiDB-lite"/>
    </source>
</evidence>
<reference evidence="2 3" key="1">
    <citation type="submission" date="2019-09" db="EMBL/GenBank/DDBJ databases">
        <title>Isolation and identification of active actinomycetes.</title>
        <authorList>
            <person name="Yu Z."/>
            <person name="Han C."/>
            <person name="Yu B."/>
        </authorList>
    </citation>
    <scope>NUCLEOTIDE SEQUENCE [LARGE SCALE GENOMIC DNA]</scope>
    <source>
        <strain evidence="2 3">NEAU-H2</strain>
    </source>
</reference>
<feature type="compositionally biased region" description="Basic residues" evidence="1">
    <location>
        <begin position="19"/>
        <end position="42"/>
    </location>
</feature>
<evidence type="ECO:0000313" key="3">
    <source>
        <dbReference type="Proteomes" id="UP000442990"/>
    </source>
</evidence>
<gene>
    <name evidence="2" type="ORF">F8144_21600</name>
</gene>
<comment type="caution">
    <text evidence="2">The sequence shown here is derived from an EMBL/GenBank/DDBJ whole genome shotgun (WGS) entry which is preliminary data.</text>
</comment>
<keyword evidence="3" id="KW-1185">Reference proteome</keyword>
<evidence type="ECO:0000313" key="2">
    <source>
        <dbReference type="EMBL" id="KAB1986600.1"/>
    </source>
</evidence>
<feature type="compositionally biased region" description="Gly residues" evidence="1">
    <location>
        <begin position="1"/>
        <end position="15"/>
    </location>
</feature>
<dbReference type="EMBL" id="WBKG01000018">
    <property type="protein sequence ID" value="KAB1986600.1"/>
    <property type="molecule type" value="Genomic_DNA"/>
</dbReference>
<feature type="compositionally biased region" description="Basic residues" evidence="1">
    <location>
        <begin position="52"/>
        <end position="64"/>
    </location>
</feature>
<name>A0A7J5DCN0_9ACTN</name>
<dbReference type="Proteomes" id="UP000442990">
    <property type="component" value="Unassembled WGS sequence"/>
</dbReference>
<proteinExistence type="predicted"/>
<feature type="region of interest" description="Disordered" evidence="1">
    <location>
        <begin position="1"/>
        <end position="70"/>
    </location>
</feature>
<protein>
    <submittedName>
        <fullName evidence="2">Uncharacterized protein</fullName>
    </submittedName>
</protein>